<organism evidence="1">
    <name type="scientific">uncultured Caudovirales phage</name>
    <dbReference type="NCBI Taxonomy" id="2100421"/>
    <lineage>
        <taxon>Viruses</taxon>
        <taxon>Duplodnaviria</taxon>
        <taxon>Heunggongvirae</taxon>
        <taxon>Uroviricota</taxon>
        <taxon>Caudoviricetes</taxon>
        <taxon>Peduoviridae</taxon>
        <taxon>Maltschvirus</taxon>
        <taxon>Maltschvirus maltsch</taxon>
    </lineage>
</organism>
<evidence type="ECO:0000313" key="1">
    <source>
        <dbReference type="EMBL" id="CAB5178897.1"/>
    </source>
</evidence>
<protein>
    <submittedName>
        <fullName evidence="1">Uncharacterized protein</fullName>
    </submittedName>
</protein>
<name>A0A6J7WCV1_9CAUD</name>
<dbReference type="EMBL" id="LR798205">
    <property type="protein sequence ID" value="CAB5178897.1"/>
    <property type="molecule type" value="Genomic_DNA"/>
</dbReference>
<sequence>MNWMLVLFMGVSPHYNVVKTDLIFSEQKACFAYEETLGKRAADAQNHFLKDWKEGRDNSTTNAAVTWAGMQFVRGTCIPTTSKVTLF</sequence>
<proteinExistence type="predicted"/>
<accession>A0A6J7WCV1</accession>
<reference evidence="1" key="1">
    <citation type="submission" date="2020-05" db="EMBL/GenBank/DDBJ databases">
        <authorList>
            <person name="Chiriac C."/>
            <person name="Salcher M."/>
            <person name="Ghai R."/>
            <person name="Kavagutti S V."/>
        </authorList>
    </citation>
    <scope>NUCLEOTIDE SEQUENCE</scope>
</reference>
<gene>
    <name evidence="1" type="ORF">UFOVP156_47</name>
</gene>